<keyword evidence="2" id="KW-0813">Transport</keyword>
<dbReference type="PANTHER" id="PTHR30222:SF17">
    <property type="entry name" value="SPERMIDINE_PUTRESCINE-BINDING PERIPLASMIC PROTEIN"/>
    <property type="match status" value="1"/>
</dbReference>
<sequence>MRKSAQSIARAFTRRDALKTLGAASAAMASPAIVSKAFAASGEVNVYSWDAYISEDMMQTFEAASGIKVNLSTFGTNNEVLNKLRASKGEGFDIVLPSISSLQSWYDAGAEDGNELLQPIDETRLTAGQINPSIYEKSLDLGASQRGARYGVPFNWGTEGLAFNSEELDLTWETASWNDQWKGEYAGKMAIRPRSGLTSIALMIDGTGKMLDDAYQDEAVAHEVFSKALEFGMDHKPNIKVFWKTAADLTGAFTADGCVVGQSWDGTAINMWKETDGKIRYVSPKEGALTWMDGLCIPSGAVNVDQAYELINFLTSAQGGGMHAVHSGYNSSAIGAEAALDAAAQERFKMIYGPNGEAIANLWWWKPEAGWFSKLRSEYITRWETA</sequence>
<evidence type="ECO:0000313" key="7">
    <source>
        <dbReference type="Proteomes" id="UP001595629"/>
    </source>
</evidence>
<evidence type="ECO:0000256" key="4">
    <source>
        <dbReference type="ARBA" id="ARBA00022764"/>
    </source>
</evidence>
<dbReference type="PANTHER" id="PTHR30222">
    <property type="entry name" value="SPERMIDINE/PUTRESCINE-BINDING PERIPLASMIC PROTEIN"/>
    <property type="match status" value="1"/>
</dbReference>
<keyword evidence="4" id="KW-0574">Periplasm</keyword>
<dbReference type="PROSITE" id="PS51318">
    <property type="entry name" value="TAT"/>
    <property type="match status" value="1"/>
</dbReference>
<dbReference type="InterPro" id="IPR001188">
    <property type="entry name" value="Sperm_putr-bd"/>
</dbReference>
<protein>
    <submittedName>
        <fullName evidence="6">Extracellular solute-binding protein</fullName>
    </submittedName>
</protein>
<keyword evidence="7" id="KW-1185">Reference proteome</keyword>
<dbReference type="EMBL" id="JBHRXI010000006">
    <property type="protein sequence ID" value="MFC3613628.1"/>
    <property type="molecule type" value="Genomic_DNA"/>
</dbReference>
<dbReference type="Proteomes" id="UP001595629">
    <property type="component" value="Unassembled WGS sequence"/>
</dbReference>
<reference evidence="7" key="1">
    <citation type="journal article" date="2019" name="Int. J. Syst. Evol. Microbiol.">
        <title>The Global Catalogue of Microorganisms (GCM) 10K type strain sequencing project: providing services to taxonomists for standard genome sequencing and annotation.</title>
        <authorList>
            <consortium name="The Broad Institute Genomics Platform"/>
            <consortium name="The Broad Institute Genome Sequencing Center for Infectious Disease"/>
            <person name="Wu L."/>
            <person name="Ma J."/>
        </authorList>
    </citation>
    <scope>NUCLEOTIDE SEQUENCE [LARGE SCALE GENOMIC DNA]</scope>
    <source>
        <strain evidence="7">KCTC 42911</strain>
    </source>
</reference>
<keyword evidence="3 5" id="KW-0732">Signal</keyword>
<feature type="chain" id="PRO_5046949199" evidence="5">
    <location>
        <begin position="40"/>
        <end position="386"/>
    </location>
</feature>
<dbReference type="InterPro" id="IPR006311">
    <property type="entry name" value="TAT_signal"/>
</dbReference>
<evidence type="ECO:0000256" key="2">
    <source>
        <dbReference type="ARBA" id="ARBA00022448"/>
    </source>
</evidence>
<dbReference type="RefSeq" id="WP_386734814.1">
    <property type="nucleotide sequence ID" value="NZ_JBHRXI010000006.1"/>
</dbReference>
<name>A0ABV7THS3_9RHOB</name>
<dbReference type="InterPro" id="IPR006059">
    <property type="entry name" value="SBP"/>
</dbReference>
<dbReference type="Gene3D" id="3.40.190.10">
    <property type="entry name" value="Periplasmic binding protein-like II"/>
    <property type="match status" value="2"/>
</dbReference>
<comment type="caution">
    <text evidence="6">The sequence shown here is derived from an EMBL/GenBank/DDBJ whole genome shotgun (WGS) entry which is preliminary data.</text>
</comment>
<evidence type="ECO:0000256" key="3">
    <source>
        <dbReference type="ARBA" id="ARBA00022729"/>
    </source>
</evidence>
<evidence type="ECO:0000256" key="5">
    <source>
        <dbReference type="SAM" id="SignalP"/>
    </source>
</evidence>
<proteinExistence type="predicted"/>
<gene>
    <name evidence="6" type="ORF">ACFORG_07630</name>
</gene>
<organism evidence="6 7">
    <name type="scientific">Lutimaribacter marinistellae</name>
    <dbReference type="NCBI Taxonomy" id="1820329"/>
    <lineage>
        <taxon>Bacteria</taxon>
        <taxon>Pseudomonadati</taxon>
        <taxon>Pseudomonadota</taxon>
        <taxon>Alphaproteobacteria</taxon>
        <taxon>Rhodobacterales</taxon>
        <taxon>Roseobacteraceae</taxon>
        <taxon>Lutimaribacter</taxon>
    </lineage>
</organism>
<feature type="signal peptide" evidence="5">
    <location>
        <begin position="1"/>
        <end position="39"/>
    </location>
</feature>
<evidence type="ECO:0000313" key="6">
    <source>
        <dbReference type="EMBL" id="MFC3613628.1"/>
    </source>
</evidence>
<dbReference type="PRINTS" id="PR00909">
    <property type="entry name" value="SPERMDNBNDNG"/>
</dbReference>
<comment type="subcellular location">
    <subcellularLocation>
        <location evidence="1">Periplasm</location>
    </subcellularLocation>
</comment>
<dbReference type="Pfam" id="PF13416">
    <property type="entry name" value="SBP_bac_8"/>
    <property type="match status" value="1"/>
</dbReference>
<evidence type="ECO:0000256" key="1">
    <source>
        <dbReference type="ARBA" id="ARBA00004418"/>
    </source>
</evidence>
<dbReference type="SUPFAM" id="SSF53850">
    <property type="entry name" value="Periplasmic binding protein-like II"/>
    <property type="match status" value="1"/>
</dbReference>
<accession>A0ABV7THS3</accession>